<feature type="transmembrane region" description="Helical" evidence="6">
    <location>
        <begin position="108"/>
        <end position="133"/>
    </location>
</feature>
<feature type="domain" description="RDD" evidence="7">
    <location>
        <begin position="78"/>
        <end position="169"/>
    </location>
</feature>
<evidence type="ECO:0000256" key="4">
    <source>
        <dbReference type="ARBA" id="ARBA00023136"/>
    </source>
</evidence>
<dbReference type="Pfam" id="PF06271">
    <property type="entry name" value="RDD"/>
    <property type="match status" value="1"/>
</dbReference>
<evidence type="ECO:0000256" key="6">
    <source>
        <dbReference type="SAM" id="Phobius"/>
    </source>
</evidence>
<comment type="subcellular location">
    <subcellularLocation>
        <location evidence="1">Membrane</location>
        <topology evidence="1">Multi-pass membrane protein</topology>
    </subcellularLocation>
</comment>
<sequence length="201" mass="22556">MIDYQRQQPVNQPYAPQPQQPYPPQPPYQGPPPHQQPYAHANPYPHPQPHPHPYAQPQPQPYPYPQRPAVPEAVGDERRMLSAGIDGTIAVVAGLALALRIADDKSFGVFWAVAAGGVLGVSFVHHVLGAVLFRTTVGKFLLFTRVVRAEDSGRPRFWRAVQRWLLGLTWLPMMPVWNLLGEDGPYEDGCGLRYVRSKDLR</sequence>
<feature type="compositionally biased region" description="Pro residues" evidence="5">
    <location>
        <begin position="44"/>
        <end position="68"/>
    </location>
</feature>
<evidence type="ECO:0000256" key="1">
    <source>
        <dbReference type="ARBA" id="ARBA00004141"/>
    </source>
</evidence>
<proteinExistence type="predicted"/>
<evidence type="ECO:0000259" key="7">
    <source>
        <dbReference type="Pfam" id="PF06271"/>
    </source>
</evidence>
<evidence type="ECO:0000256" key="2">
    <source>
        <dbReference type="ARBA" id="ARBA00022692"/>
    </source>
</evidence>
<accession>A0ABW6U0C7</accession>
<evidence type="ECO:0000313" key="9">
    <source>
        <dbReference type="Proteomes" id="UP001602123"/>
    </source>
</evidence>
<keyword evidence="9" id="KW-1185">Reference proteome</keyword>
<protein>
    <submittedName>
        <fullName evidence="8">RDD family protein</fullName>
    </submittedName>
</protein>
<dbReference type="EMBL" id="JBIAUT010000006">
    <property type="protein sequence ID" value="MFF4218280.1"/>
    <property type="molecule type" value="Genomic_DNA"/>
</dbReference>
<reference evidence="8 9" key="1">
    <citation type="submission" date="2024-10" db="EMBL/GenBank/DDBJ databases">
        <title>The Natural Products Discovery Center: Release of the First 8490 Sequenced Strains for Exploring Actinobacteria Biosynthetic Diversity.</title>
        <authorList>
            <person name="Kalkreuter E."/>
            <person name="Kautsar S.A."/>
            <person name="Yang D."/>
            <person name="Bader C.D."/>
            <person name="Teijaro C.N."/>
            <person name="Fluegel L."/>
            <person name="Davis C.M."/>
            <person name="Simpson J.R."/>
            <person name="Lauterbach L."/>
            <person name="Steele A.D."/>
            <person name="Gui C."/>
            <person name="Meng S."/>
            <person name="Li G."/>
            <person name="Viehrig K."/>
            <person name="Ye F."/>
            <person name="Su P."/>
            <person name="Kiefer A.F."/>
            <person name="Nichols A."/>
            <person name="Cepeda A.J."/>
            <person name="Yan W."/>
            <person name="Fan B."/>
            <person name="Jiang Y."/>
            <person name="Adhikari A."/>
            <person name="Zheng C.-J."/>
            <person name="Schuster L."/>
            <person name="Cowan T.M."/>
            <person name="Smanski M.J."/>
            <person name="Chevrette M.G."/>
            <person name="De Carvalho L.P.S."/>
            <person name="Shen B."/>
        </authorList>
    </citation>
    <scope>NUCLEOTIDE SEQUENCE [LARGE SCALE GENOMIC DNA]</scope>
    <source>
        <strain evidence="8 9">NPDC001650</strain>
    </source>
</reference>
<dbReference type="InterPro" id="IPR010432">
    <property type="entry name" value="RDD"/>
</dbReference>
<dbReference type="Proteomes" id="UP001602123">
    <property type="component" value="Unassembled WGS sequence"/>
</dbReference>
<evidence type="ECO:0000256" key="5">
    <source>
        <dbReference type="SAM" id="MobiDB-lite"/>
    </source>
</evidence>
<feature type="region of interest" description="Disordered" evidence="5">
    <location>
        <begin position="1"/>
        <end position="70"/>
    </location>
</feature>
<keyword evidence="3 6" id="KW-1133">Transmembrane helix</keyword>
<keyword evidence="4 6" id="KW-0472">Membrane</keyword>
<organism evidence="8 9">
    <name type="scientific">Streptomyces nondiastaticus</name>
    <dbReference type="NCBI Taxonomy" id="3154512"/>
    <lineage>
        <taxon>Bacteria</taxon>
        <taxon>Bacillati</taxon>
        <taxon>Actinomycetota</taxon>
        <taxon>Actinomycetes</taxon>
        <taxon>Kitasatosporales</taxon>
        <taxon>Streptomycetaceae</taxon>
        <taxon>Streptomyces</taxon>
    </lineage>
</organism>
<comment type="caution">
    <text evidence="8">The sequence shown here is derived from an EMBL/GenBank/DDBJ whole genome shotgun (WGS) entry which is preliminary data.</text>
</comment>
<feature type="compositionally biased region" description="Pro residues" evidence="5">
    <location>
        <begin position="15"/>
        <end position="35"/>
    </location>
</feature>
<feature type="transmembrane region" description="Helical" evidence="6">
    <location>
        <begin position="83"/>
        <end position="102"/>
    </location>
</feature>
<evidence type="ECO:0000256" key="3">
    <source>
        <dbReference type="ARBA" id="ARBA00022989"/>
    </source>
</evidence>
<name>A0ABW6U0C7_9ACTN</name>
<evidence type="ECO:0000313" key="8">
    <source>
        <dbReference type="EMBL" id="MFF4218280.1"/>
    </source>
</evidence>
<keyword evidence="2 6" id="KW-0812">Transmembrane</keyword>
<dbReference type="RefSeq" id="WP_388628377.1">
    <property type="nucleotide sequence ID" value="NZ_JBIAUT010000006.1"/>
</dbReference>
<gene>
    <name evidence="8" type="ORF">ACFYZM_18635</name>
</gene>